<evidence type="ECO:0000256" key="4">
    <source>
        <dbReference type="ARBA" id="ARBA00022553"/>
    </source>
</evidence>
<dbReference type="Proteomes" id="UP000702954">
    <property type="component" value="Unassembled WGS sequence"/>
</dbReference>
<keyword evidence="6 9" id="KW-0418">Kinase</keyword>
<dbReference type="AlphaFoldDB" id="A0A4R3J4Y9"/>
<evidence type="ECO:0000256" key="6">
    <source>
        <dbReference type="ARBA" id="ARBA00022777"/>
    </source>
</evidence>
<evidence type="ECO:0000256" key="2">
    <source>
        <dbReference type="ARBA" id="ARBA00004370"/>
    </source>
</evidence>
<dbReference type="InterPro" id="IPR003661">
    <property type="entry name" value="HisK_dim/P_dom"/>
</dbReference>
<dbReference type="InterPro" id="IPR036890">
    <property type="entry name" value="HATPase_C_sf"/>
</dbReference>
<proteinExistence type="predicted"/>
<dbReference type="PANTHER" id="PTHR45453">
    <property type="entry name" value="PHOSPHATE REGULON SENSOR PROTEIN PHOR"/>
    <property type="match status" value="1"/>
</dbReference>
<dbReference type="EC" id="2.7.13.3" evidence="3"/>
<dbReference type="GO" id="GO:0004721">
    <property type="term" value="F:phosphoprotein phosphatase activity"/>
    <property type="evidence" value="ECO:0007669"/>
    <property type="project" value="TreeGrafter"/>
</dbReference>
<keyword evidence="4" id="KW-0597">Phosphoprotein</keyword>
<dbReference type="InterPro" id="IPR036097">
    <property type="entry name" value="HisK_dim/P_sf"/>
</dbReference>
<evidence type="ECO:0000313" key="11">
    <source>
        <dbReference type="Proteomes" id="UP000294613"/>
    </source>
</evidence>
<evidence type="ECO:0000313" key="10">
    <source>
        <dbReference type="EMBL" id="TCS59866.1"/>
    </source>
</evidence>
<evidence type="ECO:0000256" key="3">
    <source>
        <dbReference type="ARBA" id="ARBA00012438"/>
    </source>
</evidence>
<name>A0A4R3J4Y9_9FIRM</name>
<dbReference type="Proteomes" id="UP000294613">
    <property type="component" value="Unassembled WGS sequence"/>
</dbReference>
<evidence type="ECO:0000256" key="7">
    <source>
        <dbReference type="ARBA" id="ARBA00023012"/>
    </source>
</evidence>
<dbReference type="RefSeq" id="WP_016441406.1">
    <property type="nucleotide sequence ID" value="NZ_BHEO01000002.1"/>
</dbReference>
<dbReference type="SUPFAM" id="SSF47384">
    <property type="entry name" value="Homodimeric domain of signal transducing histidine kinase"/>
    <property type="match status" value="1"/>
</dbReference>
<dbReference type="EMBL" id="SLZV01000049">
    <property type="protein sequence ID" value="TCS59866.1"/>
    <property type="molecule type" value="Genomic_DNA"/>
</dbReference>
<comment type="catalytic activity">
    <reaction evidence="1">
        <text>ATP + protein L-histidine = ADP + protein N-phospho-L-histidine.</text>
        <dbReference type="EC" id="2.7.13.3"/>
    </reaction>
</comment>
<sequence length="281" mass="32770">MRIFRMTRTLQRLDEMLTKAINGTFTEESYDETELSRLESKWKQYFTMSSMSMERTKAERENIQSMISDISHQMKTPLANIMLYSELLQEQTEGEQEKYLAEQIETYAKKLEFLTMALVKMSRLESDVFKICPSVQRVGSLLRQATEEILPRARQKEIQIEICGDIEGKANFDQKWTQEALYNILDNAVKYSPKGSRIEVEGISYEMYFCIAVKDQGIGIREEERAQIFSRFYRSDLVQQEEGIGIGLYLAREIVQREGGYIKVESKEGNGSIFKIFLQKE</sequence>
<dbReference type="InterPro" id="IPR004358">
    <property type="entry name" value="Sig_transdc_His_kin-like_C"/>
</dbReference>
<dbReference type="CDD" id="cd00082">
    <property type="entry name" value="HisKA"/>
    <property type="match status" value="1"/>
</dbReference>
<dbReference type="EMBL" id="BHEO01000002">
    <property type="protein sequence ID" value="GBU03997.1"/>
    <property type="molecule type" value="Genomic_DNA"/>
</dbReference>
<keyword evidence="12" id="KW-1185">Reference proteome</keyword>
<dbReference type="GO" id="GO:0000155">
    <property type="term" value="F:phosphorelay sensor kinase activity"/>
    <property type="evidence" value="ECO:0007669"/>
    <property type="project" value="InterPro"/>
</dbReference>
<evidence type="ECO:0000313" key="12">
    <source>
        <dbReference type="Proteomes" id="UP000702954"/>
    </source>
</evidence>
<dbReference type="Pfam" id="PF02518">
    <property type="entry name" value="HATPase_c"/>
    <property type="match status" value="1"/>
</dbReference>
<keyword evidence="7" id="KW-0902">Two-component regulatory system</keyword>
<evidence type="ECO:0000256" key="5">
    <source>
        <dbReference type="ARBA" id="ARBA00022679"/>
    </source>
</evidence>
<dbReference type="Gene3D" id="3.30.565.10">
    <property type="entry name" value="Histidine kinase-like ATPase, C-terminal domain"/>
    <property type="match status" value="1"/>
</dbReference>
<dbReference type="InterPro" id="IPR005467">
    <property type="entry name" value="His_kinase_dom"/>
</dbReference>
<dbReference type="PROSITE" id="PS50109">
    <property type="entry name" value="HIS_KIN"/>
    <property type="match status" value="1"/>
</dbReference>
<organism evidence="10 11">
    <name type="scientific">Faecalimonas umbilicata</name>
    <dbReference type="NCBI Taxonomy" id="1912855"/>
    <lineage>
        <taxon>Bacteria</taxon>
        <taxon>Bacillati</taxon>
        <taxon>Bacillota</taxon>
        <taxon>Clostridia</taxon>
        <taxon>Lachnospirales</taxon>
        <taxon>Lachnospiraceae</taxon>
        <taxon>Faecalimonas</taxon>
    </lineage>
</organism>
<comment type="caution">
    <text evidence="10">The sequence shown here is derived from an EMBL/GenBank/DDBJ whole genome shotgun (WGS) entry which is preliminary data.</text>
</comment>
<dbReference type="Gene3D" id="1.10.287.130">
    <property type="match status" value="1"/>
</dbReference>
<reference evidence="9 12" key="1">
    <citation type="journal article" date="2018" name="Int. J. Syst. Evol. Microbiol.">
        <title>Draft Genome Sequence of Faecalimonas umbilicata JCM 30896T, an Acetate-Producing Bacterium Isolated from Human Feces.</title>
        <authorList>
            <person name="Sakamoto M."/>
            <person name="Ikeyama N."/>
            <person name="Yuki M."/>
            <person name="Ohkuma M."/>
        </authorList>
    </citation>
    <scope>NUCLEOTIDE SEQUENCE [LARGE SCALE GENOMIC DNA]</scope>
    <source>
        <strain evidence="9 12">EGH7</strain>
    </source>
</reference>
<dbReference type="GO" id="GO:0016036">
    <property type="term" value="P:cellular response to phosphate starvation"/>
    <property type="evidence" value="ECO:0007669"/>
    <property type="project" value="TreeGrafter"/>
</dbReference>
<dbReference type="SMART" id="SM00388">
    <property type="entry name" value="HisKA"/>
    <property type="match status" value="1"/>
</dbReference>
<dbReference type="FunFam" id="3.30.565.10:FF:000006">
    <property type="entry name" value="Sensor histidine kinase WalK"/>
    <property type="match status" value="1"/>
</dbReference>
<comment type="subcellular location">
    <subcellularLocation>
        <location evidence="2">Membrane</location>
    </subcellularLocation>
</comment>
<protein>
    <recommendedName>
        <fullName evidence="3">histidine kinase</fullName>
        <ecNumber evidence="3">2.7.13.3</ecNumber>
    </recommendedName>
</protein>
<dbReference type="SMART" id="SM00387">
    <property type="entry name" value="HATPase_c"/>
    <property type="match status" value="1"/>
</dbReference>
<dbReference type="InterPro" id="IPR003594">
    <property type="entry name" value="HATPase_dom"/>
</dbReference>
<keyword evidence="5" id="KW-0808">Transferase</keyword>
<dbReference type="Pfam" id="PF00512">
    <property type="entry name" value="HisKA"/>
    <property type="match status" value="1"/>
</dbReference>
<feature type="domain" description="Histidine kinase" evidence="8">
    <location>
        <begin position="69"/>
        <end position="281"/>
    </location>
</feature>
<evidence type="ECO:0000313" key="9">
    <source>
        <dbReference type="EMBL" id="GBU03997.1"/>
    </source>
</evidence>
<reference evidence="10 11" key="2">
    <citation type="submission" date="2019-03" db="EMBL/GenBank/DDBJ databases">
        <title>Genomic Encyclopedia of Type Strains, Phase IV (KMG-IV): sequencing the most valuable type-strain genomes for metagenomic binning, comparative biology and taxonomic classification.</title>
        <authorList>
            <person name="Goeker M."/>
        </authorList>
    </citation>
    <scope>NUCLEOTIDE SEQUENCE [LARGE SCALE GENOMIC DNA]</scope>
    <source>
        <strain evidence="10 11">DSM 103426</strain>
    </source>
</reference>
<dbReference type="InterPro" id="IPR050351">
    <property type="entry name" value="BphY/WalK/GraS-like"/>
</dbReference>
<dbReference type="PRINTS" id="PR00344">
    <property type="entry name" value="BCTRLSENSOR"/>
</dbReference>
<evidence type="ECO:0000256" key="1">
    <source>
        <dbReference type="ARBA" id="ARBA00000085"/>
    </source>
</evidence>
<evidence type="ECO:0000259" key="8">
    <source>
        <dbReference type="PROSITE" id="PS50109"/>
    </source>
</evidence>
<gene>
    <name evidence="10" type="ORF">EDD74_1494</name>
    <name evidence="9" type="ORF">FAEUMB_05380</name>
</gene>
<dbReference type="SUPFAM" id="SSF55874">
    <property type="entry name" value="ATPase domain of HSP90 chaperone/DNA topoisomerase II/histidine kinase"/>
    <property type="match status" value="1"/>
</dbReference>
<dbReference type="GO" id="GO:0005886">
    <property type="term" value="C:plasma membrane"/>
    <property type="evidence" value="ECO:0007669"/>
    <property type="project" value="TreeGrafter"/>
</dbReference>
<accession>A0A4R3J4Y9</accession>
<dbReference type="PANTHER" id="PTHR45453:SF1">
    <property type="entry name" value="PHOSPHATE REGULON SENSOR PROTEIN PHOR"/>
    <property type="match status" value="1"/>
</dbReference>